<organism evidence="1 2">
    <name type="scientific">Candidozyma auris</name>
    <name type="common">Yeast</name>
    <name type="synonym">Candida auris</name>
    <dbReference type="NCBI Taxonomy" id="498019"/>
    <lineage>
        <taxon>Eukaryota</taxon>
        <taxon>Fungi</taxon>
        <taxon>Dikarya</taxon>
        <taxon>Ascomycota</taxon>
        <taxon>Saccharomycotina</taxon>
        <taxon>Pichiomycetes</taxon>
        <taxon>Metschnikowiaceae</taxon>
        <taxon>Candidozyma</taxon>
    </lineage>
</organism>
<evidence type="ECO:0000313" key="1">
    <source>
        <dbReference type="EMBL" id="KNE01095.1"/>
    </source>
</evidence>
<dbReference type="AlphaFoldDB" id="A0A0L0P4E8"/>
<protein>
    <submittedName>
        <fullName evidence="1">Uncharacterized protein</fullName>
    </submittedName>
</protein>
<gene>
    <name evidence="1" type="ORF">QG37_01969</name>
</gene>
<accession>A0A0L0P4E8</accession>
<dbReference type="EMBL" id="LGST01000016">
    <property type="protein sequence ID" value="KNE01095.1"/>
    <property type="molecule type" value="Genomic_DNA"/>
</dbReference>
<comment type="caution">
    <text evidence="1">The sequence shown here is derived from an EMBL/GenBank/DDBJ whole genome shotgun (WGS) entry which is preliminary data.</text>
</comment>
<sequence>MHAYRDQQAAHAAARAAHGTIPAAAHLAPMRACTQAMERRHIDAKFSILFLRVLH</sequence>
<name>A0A0L0P4E8_CANAR</name>
<evidence type="ECO:0000313" key="2">
    <source>
        <dbReference type="Proteomes" id="UP000037122"/>
    </source>
</evidence>
<proteinExistence type="predicted"/>
<reference evidence="2" key="1">
    <citation type="journal article" date="2015" name="BMC Genomics">
        <title>Draft genome of a commonly misdiagnosed multidrug resistant pathogen Candida auris.</title>
        <authorList>
            <person name="Chatterjee S."/>
            <person name="Alampalli S.V."/>
            <person name="Nageshan R.K."/>
            <person name="Chettiar S.T."/>
            <person name="Joshi S."/>
            <person name="Tatu U.S."/>
        </authorList>
    </citation>
    <scope>NUCLEOTIDE SEQUENCE [LARGE SCALE GENOMIC DNA]</scope>
    <source>
        <strain evidence="2">6684</strain>
    </source>
</reference>
<dbReference type="Proteomes" id="UP000037122">
    <property type="component" value="Unassembled WGS sequence"/>
</dbReference>